<dbReference type="EMBL" id="CAMPGE010014290">
    <property type="protein sequence ID" value="CAI2372969.1"/>
    <property type="molecule type" value="Genomic_DNA"/>
</dbReference>
<dbReference type="PROSITE" id="PS00018">
    <property type="entry name" value="EF_HAND_1"/>
    <property type="match status" value="2"/>
</dbReference>
<dbReference type="InterPro" id="IPR018247">
    <property type="entry name" value="EF_Hand_1_Ca_BS"/>
</dbReference>
<name>A0AAD1XHQ0_EUPCR</name>
<keyword evidence="1" id="KW-0106">Calcium</keyword>
<organism evidence="4 5">
    <name type="scientific">Euplotes crassus</name>
    <dbReference type="NCBI Taxonomy" id="5936"/>
    <lineage>
        <taxon>Eukaryota</taxon>
        <taxon>Sar</taxon>
        <taxon>Alveolata</taxon>
        <taxon>Ciliophora</taxon>
        <taxon>Intramacronucleata</taxon>
        <taxon>Spirotrichea</taxon>
        <taxon>Hypotrichia</taxon>
        <taxon>Euplotida</taxon>
        <taxon>Euplotidae</taxon>
        <taxon>Moneuplotes</taxon>
    </lineage>
</organism>
<evidence type="ECO:0000256" key="1">
    <source>
        <dbReference type="ARBA" id="ARBA00022837"/>
    </source>
</evidence>
<gene>
    <name evidence="4" type="ORF">ECRASSUSDP1_LOCUS14306</name>
</gene>
<protein>
    <recommendedName>
        <fullName evidence="3">EF-hand domain-containing protein</fullName>
    </recommendedName>
</protein>
<dbReference type="InterPro" id="IPR002048">
    <property type="entry name" value="EF_hand_dom"/>
</dbReference>
<keyword evidence="5" id="KW-1185">Reference proteome</keyword>
<proteinExistence type="predicted"/>
<dbReference type="Gene3D" id="1.10.238.10">
    <property type="entry name" value="EF-hand"/>
    <property type="match status" value="1"/>
</dbReference>
<dbReference type="AlphaFoldDB" id="A0AAD1XHQ0"/>
<dbReference type="SMART" id="SM00054">
    <property type="entry name" value="EFh"/>
    <property type="match status" value="2"/>
</dbReference>
<feature type="region of interest" description="Disordered" evidence="2">
    <location>
        <begin position="482"/>
        <end position="503"/>
    </location>
</feature>
<evidence type="ECO:0000313" key="5">
    <source>
        <dbReference type="Proteomes" id="UP001295684"/>
    </source>
</evidence>
<comment type="caution">
    <text evidence="4">The sequence shown here is derived from an EMBL/GenBank/DDBJ whole genome shotgun (WGS) entry which is preliminary data.</text>
</comment>
<dbReference type="GO" id="GO:0005509">
    <property type="term" value="F:calcium ion binding"/>
    <property type="evidence" value="ECO:0007669"/>
    <property type="project" value="InterPro"/>
</dbReference>
<sequence length="661" mass="76872">MDRREKGQEVEGVERQVVGERVAKQLADINTINWMRKRAAGKAQIQYLNNSSQLEEHQAIVRVFEKFDVDGDGVLEAKELRGMFEKNNIDISKKQLMTLFAIVDEDKSGTLDINEFKDFALSHEANKHFRDMINELRHRETYKHIENRARFLPFNFSTLLNFLSDEARKENLRDQIDPKDNMKAQEKNYSAIEVQEDLKRFVELFKSEYNNQTAKASDPLGRQINTALELRRSKEKLEEEIFKDPLKMDKNSKSQVSGLDIAKLKVSAMRRSTIRKRDNSFKMDKAGNRKTQRFIKDINELDISKFEDQSDTEYSLSVEIERKGKGISKGYEMNNINSKTQKKVHNIIKQAIQNCETISKNRIKNAKRQPKVSDLYSSEKYGTSESLYSQRNLKQSPNDSKAHRLVIKNKPRLRKIFYKKRKNKPQLRLKSPTDLNRMSPSYSTKSEFYNSQTPNVMNFPKFSPQCQGKDCDKQIWSQMQKNSVQSTHVSPIQQRDSRLQSTSTVEVTNFKPYSMYSAQSGSSIKDKGGRSAPKIRTTVRTPYQIYKLSKNKNKKRPVFQNKFIPRSAEKLQASRKSASVGQFQSPMKDYELDPNLNLDKIEQEPWKKFINILGEINPELKEKTLMNYKKLNHIRANMTGSGFRRNLMTTNSETVDANKLQ</sequence>
<accession>A0AAD1XHQ0</accession>
<evidence type="ECO:0000313" key="4">
    <source>
        <dbReference type="EMBL" id="CAI2372969.1"/>
    </source>
</evidence>
<evidence type="ECO:0000256" key="2">
    <source>
        <dbReference type="SAM" id="MobiDB-lite"/>
    </source>
</evidence>
<reference evidence="4" key="1">
    <citation type="submission" date="2023-07" db="EMBL/GenBank/DDBJ databases">
        <authorList>
            <consortium name="AG Swart"/>
            <person name="Singh M."/>
            <person name="Singh A."/>
            <person name="Seah K."/>
            <person name="Emmerich C."/>
        </authorList>
    </citation>
    <scope>NUCLEOTIDE SEQUENCE</scope>
    <source>
        <strain evidence="4">DP1</strain>
    </source>
</reference>
<evidence type="ECO:0000259" key="3">
    <source>
        <dbReference type="PROSITE" id="PS50222"/>
    </source>
</evidence>
<feature type="domain" description="EF-hand" evidence="3">
    <location>
        <begin position="55"/>
        <end position="90"/>
    </location>
</feature>
<feature type="domain" description="EF-hand" evidence="3">
    <location>
        <begin position="91"/>
        <end position="126"/>
    </location>
</feature>
<dbReference type="SUPFAM" id="SSF47473">
    <property type="entry name" value="EF-hand"/>
    <property type="match status" value="1"/>
</dbReference>
<dbReference type="Proteomes" id="UP001295684">
    <property type="component" value="Unassembled WGS sequence"/>
</dbReference>
<dbReference type="InterPro" id="IPR011992">
    <property type="entry name" value="EF-hand-dom_pair"/>
</dbReference>
<dbReference type="CDD" id="cd00051">
    <property type="entry name" value="EFh"/>
    <property type="match status" value="1"/>
</dbReference>
<dbReference type="Pfam" id="PF13499">
    <property type="entry name" value="EF-hand_7"/>
    <property type="match status" value="1"/>
</dbReference>
<dbReference type="PROSITE" id="PS50222">
    <property type="entry name" value="EF_HAND_2"/>
    <property type="match status" value="2"/>
</dbReference>